<protein>
    <submittedName>
        <fullName evidence="1">Phenylpyruvate tautomerase PptA (4-oxalocrotonate tautomerase family)</fullName>
    </submittedName>
</protein>
<keyword evidence="1" id="KW-0670">Pyruvate</keyword>
<dbReference type="Gene3D" id="3.30.429.10">
    <property type="entry name" value="Macrophage Migration Inhibitory Factor"/>
    <property type="match status" value="1"/>
</dbReference>
<reference evidence="1 2" key="1">
    <citation type="submission" date="2020-08" db="EMBL/GenBank/DDBJ databases">
        <title>Genomic Encyclopedia of Type Strains, Phase IV (KMG-V): Genome sequencing to study the core and pangenomes of soil and plant-associated prokaryotes.</title>
        <authorList>
            <person name="Whitman W."/>
        </authorList>
    </citation>
    <scope>NUCLEOTIDE SEQUENCE [LARGE SCALE GENOMIC DNA]</scope>
    <source>
        <strain evidence="1 2">SEMIA 4060</strain>
    </source>
</reference>
<accession>A0A7X0ISR1</accession>
<dbReference type="InterPro" id="IPR014347">
    <property type="entry name" value="Tautomerase/MIF_sf"/>
</dbReference>
<dbReference type="RefSeq" id="WP_184705665.1">
    <property type="nucleotide sequence ID" value="NZ_JACHBG010000007.1"/>
</dbReference>
<evidence type="ECO:0000313" key="2">
    <source>
        <dbReference type="Proteomes" id="UP000565576"/>
    </source>
</evidence>
<dbReference type="EMBL" id="JACHBG010000007">
    <property type="protein sequence ID" value="MBB6486043.1"/>
    <property type="molecule type" value="Genomic_DNA"/>
</dbReference>
<dbReference type="Proteomes" id="UP000565576">
    <property type="component" value="Unassembled WGS sequence"/>
</dbReference>
<organism evidence="1 2">
    <name type="scientific">Rhizobium lusitanum</name>
    <dbReference type="NCBI Taxonomy" id="293958"/>
    <lineage>
        <taxon>Bacteria</taxon>
        <taxon>Pseudomonadati</taxon>
        <taxon>Pseudomonadota</taxon>
        <taxon>Alphaproteobacteria</taxon>
        <taxon>Hyphomicrobiales</taxon>
        <taxon>Rhizobiaceae</taxon>
        <taxon>Rhizobium/Agrobacterium group</taxon>
        <taxon>Rhizobium</taxon>
    </lineage>
</organism>
<gene>
    <name evidence="1" type="ORF">GGD46_003338</name>
</gene>
<name>A0A7X0ISR1_9HYPH</name>
<evidence type="ECO:0000313" key="1">
    <source>
        <dbReference type="EMBL" id="MBB6486043.1"/>
    </source>
</evidence>
<proteinExistence type="predicted"/>
<comment type="caution">
    <text evidence="1">The sequence shown here is derived from an EMBL/GenBank/DDBJ whole genome shotgun (WGS) entry which is preliminary data.</text>
</comment>
<sequence>MPMIDVFIPEDALSADSEASLMRELTDILIAHEGLDPSNERVRDVSWIFVHRPAVVYRAGKPAPAPIYRIVPTVPEGQYTGEARASLVKEVTAAVARAEGTSSDEIARRVWVFPTEIRDGSWGARGGIRHLPEIMESFGGEALKAIGKQRLQNKRRSDAVEILEAAVQSLRLG</sequence>
<dbReference type="AlphaFoldDB" id="A0A7X0ISR1"/>